<keyword evidence="4" id="KW-1185">Reference proteome</keyword>
<evidence type="ECO:0000313" key="3">
    <source>
        <dbReference type="EMBL" id="PRY86926.1"/>
    </source>
</evidence>
<evidence type="ECO:0000259" key="2">
    <source>
        <dbReference type="Pfam" id="PF13649"/>
    </source>
</evidence>
<gene>
    <name evidence="3" type="ORF">CLV74_111159</name>
</gene>
<dbReference type="GO" id="GO:0032259">
    <property type="term" value="P:methylation"/>
    <property type="evidence" value="ECO:0007669"/>
    <property type="project" value="UniProtKB-KW"/>
</dbReference>
<keyword evidence="1 3" id="KW-0808">Transferase</keyword>
<dbReference type="Pfam" id="PF13649">
    <property type="entry name" value="Methyltransf_25"/>
    <property type="match status" value="1"/>
</dbReference>
<dbReference type="CDD" id="cd02440">
    <property type="entry name" value="AdoMet_MTases"/>
    <property type="match status" value="1"/>
</dbReference>
<accession>A0A2T0WJQ1</accession>
<proteinExistence type="predicted"/>
<dbReference type="EMBL" id="PVTQ01000011">
    <property type="protein sequence ID" value="PRY86926.1"/>
    <property type="molecule type" value="Genomic_DNA"/>
</dbReference>
<comment type="caution">
    <text evidence="3">The sequence shown here is derived from an EMBL/GenBank/DDBJ whole genome shotgun (WGS) entry which is preliminary data.</text>
</comment>
<dbReference type="AlphaFoldDB" id="A0A2T0WJQ1"/>
<dbReference type="InterPro" id="IPR041698">
    <property type="entry name" value="Methyltransf_25"/>
</dbReference>
<organism evidence="3 4">
    <name type="scientific">Donghicola tyrosinivorans</name>
    <dbReference type="NCBI Taxonomy" id="1652492"/>
    <lineage>
        <taxon>Bacteria</taxon>
        <taxon>Pseudomonadati</taxon>
        <taxon>Pseudomonadota</taxon>
        <taxon>Alphaproteobacteria</taxon>
        <taxon>Rhodobacterales</taxon>
        <taxon>Roseobacteraceae</taxon>
        <taxon>Donghicola</taxon>
    </lineage>
</organism>
<dbReference type="OrthoDB" id="9786503at2"/>
<dbReference type="Proteomes" id="UP000238392">
    <property type="component" value="Unassembled WGS sequence"/>
</dbReference>
<dbReference type="RefSeq" id="WP_106266519.1">
    <property type="nucleotide sequence ID" value="NZ_PVTQ01000011.1"/>
</dbReference>
<dbReference type="InterPro" id="IPR029063">
    <property type="entry name" value="SAM-dependent_MTases_sf"/>
</dbReference>
<dbReference type="PANTHER" id="PTHR43861">
    <property type="entry name" value="TRANS-ACONITATE 2-METHYLTRANSFERASE-RELATED"/>
    <property type="match status" value="1"/>
</dbReference>
<feature type="domain" description="Methyltransferase" evidence="2">
    <location>
        <begin position="35"/>
        <end position="127"/>
    </location>
</feature>
<keyword evidence="3" id="KW-0489">Methyltransferase</keyword>
<evidence type="ECO:0000313" key="4">
    <source>
        <dbReference type="Proteomes" id="UP000238392"/>
    </source>
</evidence>
<sequence>MWEDRFATPDYVFGTEPSQFLKANAHLLKPGQTALAIADGEGRNSVYMAGLGMQVTAVDSAASGVAKARKLASEKGVSIDFRLADLRTWDWNKAQYDVIAAIFFQFAEPAFRAQIFDGIEDALKPGGLLLLHGYEVRQLGYGTGGPKEADQLYTTQMLQDRFGHWDVLSLRDYDAELQEGQGHSGPSALVDLVARRPA</sequence>
<dbReference type="GO" id="GO:0008168">
    <property type="term" value="F:methyltransferase activity"/>
    <property type="evidence" value="ECO:0007669"/>
    <property type="project" value="UniProtKB-KW"/>
</dbReference>
<name>A0A2T0WJQ1_9RHOB</name>
<protein>
    <submittedName>
        <fullName evidence="3">Methyltransferase family protein</fullName>
    </submittedName>
</protein>
<evidence type="ECO:0000256" key="1">
    <source>
        <dbReference type="ARBA" id="ARBA00022679"/>
    </source>
</evidence>
<dbReference type="SUPFAM" id="SSF53335">
    <property type="entry name" value="S-adenosyl-L-methionine-dependent methyltransferases"/>
    <property type="match status" value="1"/>
</dbReference>
<dbReference type="Gene3D" id="3.40.50.150">
    <property type="entry name" value="Vaccinia Virus protein VP39"/>
    <property type="match status" value="1"/>
</dbReference>
<reference evidence="3 4" key="1">
    <citation type="submission" date="2018-03" db="EMBL/GenBank/DDBJ databases">
        <title>Genomic Encyclopedia of Archaeal and Bacterial Type Strains, Phase II (KMG-II): from individual species to whole genera.</title>
        <authorList>
            <person name="Goeker M."/>
        </authorList>
    </citation>
    <scope>NUCLEOTIDE SEQUENCE [LARGE SCALE GENOMIC DNA]</scope>
    <source>
        <strain evidence="3 4">DSM 100212</strain>
    </source>
</reference>
<dbReference type="PANTHER" id="PTHR43861:SF3">
    <property type="entry name" value="PUTATIVE (AFU_ORTHOLOGUE AFUA_2G14390)-RELATED"/>
    <property type="match status" value="1"/>
</dbReference>